<sequence>MSLGSVDDQGMATAHVTCPLCEATCGLTVTFDGSQVTEVRGDAEDVFSRGFICPKGASLAALHHDPDRLRTPLVKRDGKHVPVSWDEAFAEINARLLPIMEAHGRDAVAVYAGNPSVHNLSTALYGRVFFKALGTKNFYTAGSVDQLPKHYSSGYLFGDGMTIPVPDVDRTQHLLVLGANPLVSNGSLMTAPDMRGRLKAIRERGGKVVVVDPRRTRTAQVADEHHPIRPGTDALLLFALVNVLFADGSVSLGHLAEHVTGVEDVGELARDFTPEAVAPVTGIPAGEIRRMARELAAAESAAVYGRIGTTTQAFGTLASWLVDVLNVLTGNLDRPGGVMFPLAAAGQANSAPGKRRPFRHGRWRTRVRGLPEVLGEVPVATLADEILTPGDGQVRALITVSGNPCLSTPNAGRLAEALARLDFMVSLDIYRNETTRHADVILPGPTPLEREHYDVALYQLAVRNVANWTPAALTSELPPEWATMLRLTSIVTGQGPDPDIEALDAFVAGQIAQRAGLDPAVAGDRRGPARLIDLMLRAGPYDLTLADLEAAPHGVDLGPLRPRLPEILSTASGKVELAPEAITADVPRLAAELAHVPDGELVLIGRRQLSSNNSWMHNLEPLVRGKNRCTVQVHPDDAERLGLADGEPALVSSKAGKIEVPVEVTEEIRPGVVSIPHGWGHGGPGTQTAVAAAHAGVNSNLVADETLLDALSGTAVLNGIPVEVTPTRPPTGPRAA</sequence>
<dbReference type="Pfam" id="PF00384">
    <property type="entry name" value="Molybdopterin"/>
    <property type="match status" value="1"/>
</dbReference>
<accession>A0ABP7HRJ0</accession>
<keyword evidence="1" id="KW-0004">4Fe-4S</keyword>
<evidence type="ECO:0000256" key="2">
    <source>
        <dbReference type="ARBA" id="ARBA00022723"/>
    </source>
</evidence>
<keyword evidence="3" id="KW-0560">Oxidoreductase</keyword>
<dbReference type="PANTHER" id="PTHR43105:SF9">
    <property type="entry name" value="NADPH-FE(3+) OXIDOREDUCTASE SUBUNIT ALPHA"/>
    <property type="match status" value="1"/>
</dbReference>
<reference evidence="8" key="1">
    <citation type="journal article" date="2019" name="Int. J. Syst. Evol. Microbiol.">
        <title>The Global Catalogue of Microorganisms (GCM) 10K type strain sequencing project: providing services to taxonomists for standard genome sequencing and annotation.</title>
        <authorList>
            <consortium name="The Broad Institute Genomics Platform"/>
            <consortium name="The Broad Institute Genome Sequencing Center for Infectious Disease"/>
            <person name="Wu L."/>
            <person name="Ma J."/>
        </authorList>
    </citation>
    <scope>NUCLEOTIDE SEQUENCE [LARGE SCALE GENOMIC DNA]</scope>
    <source>
        <strain evidence="8">JCM 17017</strain>
    </source>
</reference>
<keyword evidence="8" id="KW-1185">Reference proteome</keyword>
<evidence type="ECO:0000256" key="4">
    <source>
        <dbReference type="ARBA" id="ARBA00023004"/>
    </source>
</evidence>
<dbReference type="Gene3D" id="3.40.228.10">
    <property type="entry name" value="Dimethylsulfoxide Reductase, domain 2"/>
    <property type="match status" value="1"/>
</dbReference>
<dbReference type="SUPFAM" id="SSF50692">
    <property type="entry name" value="ADC-like"/>
    <property type="match status" value="1"/>
</dbReference>
<name>A0ABP7HRJ0_9PSEU</name>
<dbReference type="SUPFAM" id="SSF53706">
    <property type="entry name" value="Formate dehydrogenase/DMSO reductase, domains 1-3"/>
    <property type="match status" value="1"/>
</dbReference>
<dbReference type="Proteomes" id="UP001501624">
    <property type="component" value="Unassembled WGS sequence"/>
</dbReference>
<dbReference type="Pfam" id="PF04879">
    <property type="entry name" value="Molybdop_Fe4S4"/>
    <property type="match status" value="1"/>
</dbReference>
<dbReference type="Gene3D" id="2.40.40.20">
    <property type="match status" value="1"/>
</dbReference>
<dbReference type="Pfam" id="PF01568">
    <property type="entry name" value="Molydop_binding"/>
    <property type="match status" value="1"/>
</dbReference>
<keyword evidence="5" id="KW-0411">Iron-sulfur</keyword>
<dbReference type="PANTHER" id="PTHR43105">
    <property type="entry name" value="RESPIRATORY NITRATE REDUCTASE"/>
    <property type="match status" value="1"/>
</dbReference>
<dbReference type="PROSITE" id="PS51669">
    <property type="entry name" value="4FE4S_MOW_BIS_MGD"/>
    <property type="match status" value="1"/>
</dbReference>
<evidence type="ECO:0000313" key="7">
    <source>
        <dbReference type="EMBL" id="GAA3802658.1"/>
    </source>
</evidence>
<comment type="caution">
    <text evidence="7">The sequence shown here is derived from an EMBL/GenBank/DDBJ whole genome shotgun (WGS) entry which is preliminary data.</text>
</comment>
<protein>
    <submittedName>
        <fullName evidence="7">Molybdopterin-dependent oxidoreductase</fullName>
    </submittedName>
</protein>
<dbReference type="SMART" id="SM00926">
    <property type="entry name" value="Molybdop_Fe4S4"/>
    <property type="match status" value="1"/>
</dbReference>
<keyword evidence="2" id="KW-0479">Metal-binding</keyword>
<dbReference type="InterPro" id="IPR006657">
    <property type="entry name" value="MoPterin_dinucl-bd_dom"/>
</dbReference>
<keyword evidence="4" id="KW-0408">Iron</keyword>
<evidence type="ECO:0000259" key="6">
    <source>
        <dbReference type="PROSITE" id="PS51669"/>
    </source>
</evidence>
<evidence type="ECO:0000256" key="3">
    <source>
        <dbReference type="ARBA" id="ARBA00023002"/>
    </source>
</evidence>
<dbReference type="Gene3D" id="3.40.50.740">
    <property type="match status" value="1"/>
</dbReference>
<evidence type="ECO:0000256" key="1">
    <source>
        <dbReference type="ARBA" id="ARBA00022485"/>
    </source>
</evidence>
<dbReference type="EMBL" id="BAABCM010000002">
    <property type="protein sequence ID" value="GAA3802658.1"/>
    <property type="molecule type" value="Genomic_DNA"/>
</dbReference>
<evidence type="ECO:0000313" key="8">
    <source>
        <dbReference type="Proteomes" id="UP001501624"/>
    </source>
</evidence>
<dbReference type="InterPro" id="IPR009010">
    <property type="entry name" value="Asp_de-COase-like_dom_sf"/>
</dbReference>
<gene>
    <name evidence="7" type="ORF">GCM10022380_20210</name>
</gene>
<dbReference type="InterPro" id="IPR006963">
    <property type="entry name" value="Mopterin_OxRdtase_4Fe-4S_dom"/>
</dbReference>
<proteinExistence type="predicted"/>
<dbReference type="InterPro" id="IPR006656">
    <property type="entry name" value="Mopterin_OxRdtase"/>
</dbReference>
<feature type="domain" description="4Fe-4S Mo/W bis-MGD-type" evidence="6">
    <location>
        <begin position="11"/>
        <end position="67"/>
    </location>
</feature>
<dbReference type="InterPro" id="IPR050123">
    <property type="entry name" value="Prok_molybdopt-oxidoreductase"/>
</dbReference>
<organism evidence="7 8">
    <name type="scientific">Amycolatopsis tucumanensis</name>
    <dbReference type="NCBI Taxonomy" id="401106"/>
    <lineage>
        <taxon>Bacteria</taxon>
        <taxon>Bacillati</taxon>
        <taxon>Actinomycetota</taxon>
        <taxon>Actinomycetes</taxon>
        <taxon>Pseudonocardiales</taxon>
        <taxon>Pseudonocardiaceae</taxon>
        <taxon>Amycolatopsis</taxon>
    </lineage>
</organism>
<dbReference type="Gene3D" id="2.20.25.90">
    <property type="entry name" value="ADC-like domains"/>
    <property type="match status" value="1"/>
</dbReference>
<evidence type="ECO:0000256" key="5">
    <source>
        <dbReference type="ARBA" id="ARBA00023014"/>
    </source>
</evidence>